<evidence type="ECO:0000256" key="2">
    <source>
        <dbReference type="ARBA" id="ARBA00023125"/>
    </source>
</evidence>
<evidence type="ECO:0000256" key="1">
    <source>
        <dbReference type="ARBA" id="ARBA00023015"/>
    </source>
</evidence>
<keyword evidence="1" id="KW-0805">Transcription regulation</keyword>
<keyword evidence="6" id="KW-1185">Reference proteome</keyword>
<sequence length="178" mass="19888">MAKQNSLHAPVDIKLDYVTFKIDVVNERAKGIASQVYEQKVDLSLRELRLMRFIATQPGLTVSRLVEQTHIEKTLTSKSLASLAGRKLILRVIDPEDARQTNLYLTAEGIGKVKAADAIGREMEANMMSVLSESEARTLKQCLEKLYALHENAQHATETFLRSLATDPPRQTPLTDAK</sequence>
<dbReference type="GO" id="GO:0003677">
    <property type="term" value="F:DNA binding"/>
    <property type="evidence" value="ECO:0007669"/>
    <property type="project" value="UniProtKB-KW"/>
</dbReference>
<evidence type="ECO:0000313" key="6">
    <source>
        <dbReference type="Proteomes" id="UP000246145"/>
    </source>
</evidence>
<evidence type="ECO:0000313" key="5">
    <source>
        <dbReference type="EMBL" id="PVY60653.1"/>
    </source>
</evidence>
<dbReference type="Pfam" id="PF12802">
    <property type="entry name" value="MarR_2"/>
    <property type="match status" value="1"/>
</dbReference>
<dbReference type="STRING" id="1231391.GCA_000308195_00667"/>
<dbReference type="AlphaFoldDB" id="A0A2U1CI75"/>
<dbReference type="InterPro" id="IPR036390">
    <property type="entry name" value="WH_DNA-bd_sf"/>
</dbReference>
<dbReference type="RefSeq" id="WP_116519363.1">
    <property type="nucleotide sequence ID" value="NZ_JACCEX010000007.1"/>
</dbReference>
<dbReference type="PANTHER" id="PTHR42756">
    <property type="entry name" value="TRANSCRIPTIONAL REGULATOR, MARR"/>
    <property type="match status" value="1"/>
</dbReference>
<dbReference type="InterPro" id="IPR000835">
    <property type="entry name" value="HTH_MarR-typ"/>
</dbReference>
<dbReference type="InterPro" id="IPR036388">
    <property type="entry name" value="WH-like_DNA-bd_sf"/>
</dbReference>
<gene>
    <name evidence="5" type="ORF">C7440_3447</name>
</gene>
<evidence type="ECO:0000259" key="4">
    <source>
        <dbReference type="PROSITE" id="PS50995"/>
    </source>
</evidence>
<dbReference type="PANTHER" id="PTHR42756:SF1">
    <property type="entry name" value="TRANSCRIPTIONAL REPRESSOR OF EMRAB OPERON"/>
    <property type="match status" value="1"/>
</dbReference>
<dbReference type="PROSITE" id="PS50995">
    <property type="entry name" value="HTH_MARR_2"/>
    <property type="match status" value="1"/>
</dbReference>
<dbReference type="OrthoDB" id="8848381at2"/>
<reference evidence="5 6" key="1">
    <citation type="submission" date="2018-04" db="EMBL/GenBank/DDBJ databases">
        <title>Genomic Encyclopedia of Type Strains, Phase IV (KMG-IV): sequencing the most valuable type-strain genomes for metagenomic binning, comparative biology and taxonomic classification.</title>
        <authorList>
            <person name="Goeker M."/>
        </authorList>
    </citation>
    <scope>NUCLEOTIDE SEQUENCE [LARGE SCALE GENOMIC DNA]</scope>
    <source>
        <strain evidence="5 6">DSM 10065</strain>
    </source>
</reference>
<dbReference type="Proteomes" id="UP000246145">
    <property type="component" value="Unassembled WGS sequence"/>
</dbReference>
<dbReference type="SMART" id="SM00347">
    <property type="entry name" value="HTH_MARR"/>
    <property type="match status" value="1"/>
</dbReference>
<dbReference type="EMBL" id="QEKO01000007">
    <property type="protein sequence ID" value="PVY60653.1"/>
    <property type="molecule type" value="Genomic_DNA"/>
</dbReference>
<name>A0A2U1CI75_9BURK</name>
<proteinExistence type="predicted"/>
<dbReference type="SUPFAM" id="SSF46785">
    <property type="entry name" value="Winged helix' DNA-binding domain"/>
    <property type="match status" value="1"/>
</dbReference>
<keyword evidence="2" id="KW-0238">DNA-binding</keyword>
<comment type="caution">
    <text evidence="5">The sequence shown here is derived from an EMBL/GenBank/DDBJ whole genome shotgun (WGS) entry which is preliminary data.</text>
</comment>
<accession>A0A2U1CI75</accession>
<keyword evidence="3" id="KW-0804">Transcription</keyword>
<dbReference type="GO" id="GO:0003700">
    <property type="term" value="F:DNA-binding transcription factor activity"/>
    <property type="evidence" value="ECO:0007669"/>
    <property type="project" value="InterPro"/>
</dbReference>
<protein>
    <submittedName>
        <fullName evidence="5">MarR family transcriptional regulator</fullName>
    </submittedName>
</protein>
<feature type="domain" description="HTH marR-type" evidence="4">
    <location>
        <begin position="8"/>
        <end position="148"/>
    </location>
</feature>
<evidence type="ECO:0000256" key="3">
    <source>
        <dbReference type="ARBA" id="ARBA00023163"/>
    </source>
</evidence>
<dbReference type="Gene3D" id="1.10.10.10">
    <property type="entry name" value="Winged helix-like DNA-binding domain superfamily/Winged helix DNA-binding domain"/>
    <property type="match status" value="1"/>
</dbReference>
<organism evidence="5 6">
    <name type="scientific">Pusillimonas noertemannii</name>
    <dbReference type="NCBI Taxonomy" id="305977"/>
    <lineage>
        <taxon>Bacteria</taxon>
        <taxon>Pseudomonadati</taxon>
        <taxon>Pseudomonadota</taxon>
        <taxon>Betaproteobacteria</taxon>
        <taxon>Burkholderiales</taxon>
        <taxon>Alcaligenaceae</taxon>
        <taxon>Pusillimonas</taxon>
    </lineage>
</organism>